<protein>
    <submittedName>
        <fullName evidence="2">C-type lectin domain-containing protein</fullName>
    </submittedName>
</protein>
<accession>A0A914CY79</accession>
<name>A0A914CY79_9BILA</name>
<dbReference type="InterPro" id="IPR016186">
    <property type="entry name" value="C-type_lectin-like/link_sf"/>
</dbReference>
<dbReference type="AlphaFoldDB" id="A0A914CY79"/>
<organism evidence="1 2">
    <name type="scientific">Acrobeloides nanus</name>
    <dbReference type="NCBI Taxonomy" id="290746"/>
    <lineage>
        <taxon>Eukaryota</taxon>
        <taxon>Metazoa</taxon>
        <taxon>Ecdysozoa</taxon>
        <taxon>Nematoda</taxon>
        <taxon>Chromadorea</taxon>
        <taxon>Rhabditida</taxon>
        <taxon>Tylenchina</taxon>
        <taxon>Cephalobomorpha</taxon>
        <taxon>Cephaloboidea</taxon>
        <taxon>Cephalobidae</taxon>
        <taxon>Acrobeloides</taxon>
    </lineage>
</organism>
<keyword evidence="1" id="KW-1185">Reference proteome</keyword>
<dbReference type="Proteomes" id="UP000887540">
    <property type="component" value="Unplaced"/>
</dbReference>
<dbReference type="InterPro" id="IPR016187">
    <property type="entry name" value="CTDL_fold"/>
</dbReference>
<dbReference type="Gene3D" id="3.10.100.10">
    <property type="entry name" value="Mannose-Binding Protein A, subunit A"/>
    <property type="match status" value="1"/>
</dbReference>
<evidence type="ECO:0000313" key="1">
    <source>
        <dbReference type="Proteomes" id="UP000887540"/>
    </source>
</evidence>
<dbReference type="CDD" id="cd00037">
    <property type="entry name" value="CLECT"/>
    <property type="match status" value="1"/>
</dbReference>
<reference evidence="2" key="1">
    <citation type="submission" date="2022-11" db="UniProtKB">
        <authorList>
            <consortium name="WormBaseParasite"/>
        </authorList>
    </citation>
    <scope>IDENTIFICATION</scope>
</reference>
<sequence>MRVGFKNYHNELDAWIGGIHQYTCGICWTDGSPMDWPQSNNSYWAPGYPVLGQTFSCPGYVESMGYLSANPSDANYKLWQSPRDCSKTRAGICKKKPR</sequence>
<evidence type="ECO:0000313" key="2">
    <source>
        <dbReference type="WBParaSite" id="ACRNAN_scaffold15577.g6845.t1"/>
    </source>
</evidence>
<dbReference type="SUPFAM" id="SSF56436">
    <property type="entry name" value="C-type lectin-like"/>
    <property type="match status" value="1"/>
</dbReference>
<proteinExistence type="predicted"/>
<dbReference type="WBParaSite" id="ACRNAN_scaffold15577.g6845.t1">
    <property type="protein sequence ID" value="ACRNAN_scaffold15577.g6845.t1"/>
    <property type="gene ID" value="ACRNAN_scaffold15577.g6845"/>
</dbReference>